<comment type="caution">
    <text evidence="2">The sequence shown here is derived from an EMBL/GenBank/DDBJ whole genome shotgun (WGS) entry which is preliminary data.</text>
</comment>
<name>A0A0F9Q5D2_9ZZZZ</name>
<feature type="transmembrane region" description="Helical" evidence="1">
    <location>
        <begin position="37"/>
        <end position="59"/>
    </location>
</feature>
<feature type="transmembrane region" description="Helical" evidence="1">
    <location>
        <begin position="65"/>
        <end position="88"/>
    </location>
</feature>
<feature type="transmembrane region" description="Helical" evidence="1">
    <location>
        <begin position="116"/>
        <end position="135"/>
    </location>
</feature>
<feature type="transmembrane region" description="Helical" evidence="1">
    <location>
        <begin position="147"/>
        <end position="170"/>
    </location>
</feature>
<evidence type="ECO:0000256" key="1">
    <source>
        <dbReference type="SAM" id="Phobius"/>
    </source>
</evidence>
<keyword evidence="1" id="KW-1133">Transmembrane helix</keyword>
<evidence type="ECO:0000313" key="2">
    <source>
        <dbReference type="EMBL" id="KKN00603.1"/>
    </source>
</evidence>
<protein>
    <recommendedName>
        <fullName evidence="3">DUF3278 domain-containing protein</fullName>
    </recommendedName>
</protein>
<keyword evidence="1" id="KW-0472">Membrane</keyword>
<dbReference type="EMBL" id="LAZR01005357">
    <property type="protein sequence ID" value="KKN00603.1"/>
    <property type="molecule type" value="Genomic_DNA"/>
</dbReference>
<sequence length="183" mass="21677">MENDFLNKVWDTQDTSVPKFSANEIITKAKKHRFSQYVTITIISLTVIVLIIYAFRFAFQSWNSFNLGLFLMISSLILRVIFEFYSVYRKESQLISMDLKSYYAYLKNYYRIRLSVNYIVTPLCIIVYGIGFYLLLPYFERDLSKGFYTYILISGIASMLVVIVFTIYGISKETRFLKYLDKR</sequence>
<accession>A0A0F9Q5D2</accession>
<proteinExistence type="predicted"/>
<evidence type="ECO:0008006" key="3">
    <source>
        <dbReference type="Google" id="ProtNLM"/>
    </source>
</evidence>
<keyword evidence="1" id="KW-0812">Transmembrane</keyword>
<dbReference type="AlphaFoldDB" id="A0A0F9Q5D2"/>
<reference evidence="2" key="1">
    <citation type="journal article" date="2015" name="Nature">
        <title>Complex archaea that bridge the gap between prokaryotes and eukaryotes.</title>
        <authorList>
            <person name="Spang A."/>
            <person name="Saw J.H."/>
            <person name="Jorgensen S.L."/>
            <person name="Zaremba-Niedzwiedzka K."/>
            <person name="Martijn J."/>
            <person name="Lind A.E."/>
            <person name="van Eijk R."/>
            <person name="Schleper C."/>
            <person name="Guy L."/>
            <person name="Ettema T.J."/>
        </authorList>
    </citation>
    <scope>NUCLEOTIDE SEQUENCE</scope>
</reference>
<gene>
    <name evidence="2" type="ORF">LCGC14_1136180</name>
</gene>
<organism evidence="2">
    <name type="scientific">marine sediment metagenome</name>
    <dbReference type="NCBI Taxonomy" id="412755"/>
    <lineage>
        <taxon>unclassified sequences</taxon>
        <taxon>metagenomes</taxon>
        <taxon>ecological metagenomes</taxon>
    </lineage>
</organism>